<dbReference type="GO" id="GO:0005886">
    <property type="term" value="C:plasma membrane"/>
    <property type="evidence" value="ECO:0007669"/>
    <property type="project" value="TreeGrafter"/>
</dbReference>
<keyword evidence="2 5" id="KW-0812">Transmembrane</keyword>
<dbReference type="PANTHER" id="PTHR23501">
    <property type="entry name" value="MAJOR FACILITATOR SUPERFAMILY"/>
    <property type="match status" value="1"/>
</dbReference>
<comment type="caution">
    <text evidence="6">The sequence shown here is derived from an EMBL/GenBank/DDBJ whole genome shotgun (WGS) entry which is preliminary data.</text>
</comment>
<feature type="transmembrane region" description="Helical" evidence="5">
    <location>
        <begin position="370"/>
        <end position="393"/>
    </location>
</feature>
<feature type="transmembrane region" description="Helical" evidence="5">
    <location>
        <begin position="205"/>
        <end position="227"/>
    </location>
</feature>
<name>A0A372NND4_9SPHI</name>
<feature type="transmembrane region" description="Helical" evidence="5">
    <location>
        <begin position="142"/>
        <end position="161"/>
    </location>
</feature>
<feature type="transmembrane region" description="Helical" evidence="5">
    <location>
        <begin position="173"/>
        <end position="193"/>
    </location>
</feature>
<feature type="transmembrane region" description="Helical" evidence="5">
    <location>
        <begin position="239"/>
        <end position="256"/>
    </location>
</feature>
<organism evidence="6 7">
    <name type="scientific">Mucilaginibacter conchicola</name>
    <dbReference type="NCBI Taxonomy" id="2303333"/>
    <lineage>
        <taxon>Bacteria</taxon>
        <taxon>Pseudomonadati</taxon>
        <taxon>Bacteroidota</taxon>
        <taxon>Sphingobacteriia</taxon>
        <taxon>Sphingobacteriales</taxon>
        <taxon>Sphingobacteriaceae</taxon>
        <taxon>Mucilaginibacter</taxon>
    </lineage>
</organism>
<dbReference type="InterPro" id="IPR011701">
    <property type="entry name" value="MFS"/>
</dbReference>
<dbReference type="EMBL" id="QWDC01000004">
    <property type="protein sequence ID" value="RFZ90466.1"/>
    <property type="molecule type" value="Genomic_DNA"/>
</dbReference>
<dbReference type="SUPFAM" id="SSF103473">
    <property type="entry name" value="MFS general substrate transporter"/>
    <property type="match status" value="1"/>
</dbReference>
<dbReference type="GO" id="GO:0022857">
    <property type="term" value="F:transmembrane transporter activity"/>
    <property type="evidence" value="ECO:0007669"/>
    <property type="project" value="InterPro"/>
</dbReference>
<feature type="transmembrane region" description="Helical" evidence="5">
    <location>
        <begin position="54"/>
        <end position="71"/>
    </location>
</feature>
<evidence type="ECO:0000256" key="3">
    <source>
        <dbReference type="ARBA" id="ARBA00022989"/>
    </source>
</evidence>
<feature type="transmembrane region" description="Helical" evidence="5">
    <location>
        <begin position="83"/>
        <end position="103"/>
    </location>
</feature>
<accession>A0A372NND4</accession>
<protein>
    <submittedName>
        <fullName evidence="6">MFS transporter</fullName>
    </submittedName>
</protein>
<evidence type="ECO:0000256" key="5">
    <source>
        <dbReference type="SAM" id="Phobius"/>
    </source>
</evidence>
<feature type="transmembrane region" description="Helical" evidence="5">
    <location>
        <begin position="494"/>
        <end position="515"/>
    </location>
</feature>
<evidence type="ECO:0000313" key="6">
    <source>
        <dbReference type="EMBL" id="RFZ90466.1"/>
    </source>
</evidence>
<evidence type="ECO:0000313" key="7">
    <source>
        <dbReference type="Proteomes" id="UP000264217"/>
    </source>
</evidence>
<feature type="transmembrane region" description="Helical" evidence="5">
    <location>
        <begin position="109"/>
        <end position="130"/>
    </location>
</feature>
<keyword evidence="4 5" id="KW-0472">Membrane</keyword>
<dbReference type="OrthoDB" id="1404010at2"/>
<dbReference type="RefSeq" id="WP_117393878.1">
    <property type="nucleotide sequence ID" value="NZ_QWDC01000004.1"/>
</dbReference>
<evidence type="ECO:0000256" key="1">
    <source>
        <dbReference type="ARBA" id="ARBA00004141"/>
    </source>
</evidence>
<feature type="transmembrane region" description="Helical" evidence="5">
    <location>
        <begin position="313"/>
        <end position="334"/>
    </location>
</feature>
<dbReference type="Pfam" id="PF07690">
    <property type="entry name" value="MFS_1"/>
    <property type="match status" value="1"/>
</dbReference>
<dbReference type="AlphaFoldDB" id="A0A372NND4"/>
<dbReference type="InterPro" id="IPR036259">
    <property type="entry name" value="MFS_trans_sf"/>
</dbReference>
<reference evidence="6 7" key="1">
    <citation type="submission" date="2018-08" db="EMBL/GenBank/DDBJ databases">
        <title>Mucilaginibacter sp. MYSH2.</title>
        <authorList>
            <person name="Seo T."/>
        </authorList>
    </citation>
    <scope>NUCLEOTIDE SEQUENCE [LARGE SCALE GENOMIC DNA]</scope>
    <source>
        <strain evidence="6 7">MYSH2</strain>
    </source>
</reference>
<feature type="transmembrane region" description="Helical" evidence="5">
    <location>
        <begin position="341"/>
        <end position="364"/>
    </location>
</feature>
<sequence>MAATDQQIFKSWMPEWGIRIIMFLVAFPSLGLFALSMANGSAAAGYYGIEPQDVQYSMIVFYAAVVSFYSFEVRLFRFISIKNYLVLSTALTIITSYICYSTQNLVVLLIFRFIQGMGSCAATSICITLIFDRLKTERAREIGYSVFYGILLVISQMMTLVTAPLTDAFDYNTLYKVIIYAYLPGTILLYLILNNVRVNKRMPLYQLDWASFLLYALAALSLGYVLIYGQQKYWFADSSIRFAAAGFVLLLIIYALRQIALRRPYLSLHVFKYRNYCVGALLLFALYMCRGSLNVTNTYLSVVLGLDQWNLGIIMLANVSGIIAGVIISSRLTIMKRPIRFTWMCGFMLLLIFHGWMTFLFAAQADQDDFIIPLIVHGMGAGMLMVPVILFMISSVPPTLSQSASGVGVLVRFFSFCTSIACINAYSDYSKNQHYNRSLNLLGTDNMILTQRLASYAAGLESKGMAKDAAAKVSNALLAKNVSMQSQVRLSIEYYQWVCVFLLVVLILIALYPYVKKTIIDTHKSKPSAVGI</sequence>
<feature type="transmembrane region" description="Helical" evidence="5">
    <location>
        <begin position="276"/>
        <end position="293"/>
    </location>
</feature>
<keyword evidence="3 5" id="KW-1133">Transmembrane helix</keyword>
<comment type="subcellular location">
    <subcellularLocation>
        <location evidence="1">Membrane</location>
        <topology evidence="1">Multi-pass membrane protein</topology>
    </subcellularLocation>
</comment>
<dbReference type="Gene3D" id="1.20.1250.20">
    <property type="entry name" value="MFS general substrate transporter like domains"/>
    <property type="match status" value="1"/>
</dbReference>
<keyword evidence="7" id="KW-1185">Reference proteome</keyword>
<evidence type="ECO:0000256" key="4">
    <source>
        <dbReference type="ARBA" id="ARBA00023136"/>
    </source>
</evidence>
<feature type="transmembrane region" description="Helical" evidence="5">
    <location>
        <begin position="405"/>
        <end position="426"/>
    </location>
</feature>
<proteinExistence type="predicted"/>
<dbReference type="Proteomes" id="UP000264217">
    <property type="component" value="Unassembled WGS sequence"/>
</dbReference>
<gene>
    <name evidence="6" type="ORF">D0C36_22015</name>
</gene>
<evidence type="ECO:0000256" key="2">
    <source>
        <dbReference type="ARBA" id="ARBA00022692"/>
    </source>
</evidence>
<feature type="transmembrane region" description="Helical" evidence="5">
    <location>
        <begin position="20"/>
        <end position="48"/>
    </location>
</feature>